<organism evidence="1 2">
    <name type="scientific">Leadbetterella byssophila (strain DSM 17132 / JCM 16389 / KACC 11308 / NBRC 106382 / 4M15)</name>
    <dbReference type="NCBI Taxonomy" id="649349"/>
    <lineage>
        <taxon>Bacteria</taxon>
        <taxon>Pseudomonadati</taxon>
        <taxon>Bacteroidota</taxon>
        <taxon>Cytophagia</taxon>
        <taxon>Cytophagales</taxon>
        <taxon>Leadbetterellaceae</taxon>
        <taxon>Leadbetterella</taxon>
    </lineage>
</organism>
<evidence type="ECO:0000313" key="1">
    <source>
        <dbReference type="EMBL" id="ADQ17360.1"/>
    </source>
</evidence>
<reference evidence="1 2" key="2">
    <citation type="journal article" date="2011" name="Stand. Genomic Sci.">
        <title>Complete genome sequence of Leadbetterella byssophila type strain (4M15).</title>
        <authorList>
            <person name="Abt B."/>
            <person name="Teshima H."/>
            <person name="Lucas S."/>
            <person name="Lapidus A."/>
            <person name="Del Rio T.G."/>
            <person name="Nolan M."/>
            <person name="Tice H."/>
            <person name="Cheng J.F."/>
            <person name="Pitluck S."/>
            <person name="Liolios K."/>
            <person name="Pagani I."/>
            <person name="Ivanova N."/>
            <person name="Mavromatis K."/>
            <person name="Pati A."/>
            <person name="Tapia R."/>
            <person name="Han C."/>
            <person name="Goodwin L."/>
            <person name="Chen A."/>
            <person name="Palaniappan K."/>
            <person name="Land M."/>
            <person name="Hauser L."/>
            <person name="Chang Y.J."/>
            <person name="Jeffries C.D."/>
            <person name="Rohde M."/>
            <person name="Goker M."/>
            <person name="Tindall B.J."/>
            <person name="Detter J.C."/>
            <person name="Woyke T."/>
            <person name="Bristow J."/>
            <person name="Eisen J.A."/>
            <person name="Markowitz V."/>
            <person name="Hugenholtz P."/>
            <person name="Klenk H.P."/>
            <person name="Kyrpides N.C."/>
        </authorList>
    </citation>
    <scope>NUCLEOTIDE SEQUENCE [LARGE SCALE GENOMIC DNA]</scope>
    <source>
        <strain evidence="2">DSM 17132 / JCM 16389 / KACC 11308 / NBRC 106382 / 4M15</strain>
    </source>
</reference>
<gene>
    <name evidence="1" type="ordered locus">Lbys_1652</name>
</gene>
<sequence>MKKGVLFGIAALAVGVVVYTIGAKKVKPGFYPGKAVYKY</sequence>
<dbReference type="EMBL" id="CP002305">
    <property type="protein sequence ID" value="ADQ17360.1"/>
    <property type="molecule type" value="Genomic_DNA"/>
</dbReference>
<dbReference type="KEGG" id="lby:Lbys_1652"/>
<accession>E4RYW3</accession>
<dbReference type="HOGENOM" id="CLU_3312023_0_0_10"/>
<evidence type="ECO:0000313" key="2">
    <source>
        <dbReference type="Proteomes" id="UP000007435"/>
    </source>
</evidence>
<dbReference type="AlphaFoldDB" id="E4RYW3"/>
<proteinExistence type="predicted"/>
<name>E4RYW3_LEAB4</name>
<reference key="1">
    <citation type="submission" date="2010-11" db="EMBL/GenBank/DDBJ databases">
        <title>The complete genome of Leadbetterella byssophila DSM 17132.</title>
        <authorList>
            <consortium name="US DOE Joint Genome Institute (JGI-PGF)"/>
            <person name="Lucas S."/>
            <person name="Copeland A."/>
            <person name="Lapidus A."/>
            <person name="Glavina del Rio T."/>
            <person name="Dalin E."/>
            <person name="Tice H."/>
            <person name="Bruce D."/>
            <person name="Goodwin L."/>
            <person name="Pitluck S."/>
            <person name="Kyrpides N."/>
            <person name="Mavromatis K."/>
            <person name="Ivanova N."/>
            <person name="Teshima H."/>
            <person name="Brettin T."/>
            <person name="Detter J.C."/>
            <person name="Han C."/>
            <person name="Tapia R."/>
            <person name="Land M."/>
            <person name="Hauser L."/>
            <person name="Markowitz V."/>
            <person name="Cheng J.-F."/>
            <person name="Hugenholtz P."/>
            <person name="Woyke T."/>
            <person name="Wu D."/>
            <person name="Tindall B."/>
            <person name="Pomrenke H.G."/>
            <person name="Brambilla E."/>
            <person name="Klenk H.-P."/>
            <person name="Eisen J.A."/>
        </authorList>
    </citation>
    <scope>NUCLEOTIDE SEQUENCE [LARGE SCALE GENOMIC DNA]</scope>
    <source>
        <strain>DSM 17132</strain>
    </source>
</reference>
<protein>
    <submittedName>
        <fullName evidence="1">Uncharacterized protein</fullName>
    </submittedName>
</protein>
<dbReference type="Proteomes" id="UP000007435">
    <property type="component" value="Chromosome"/>
</dbReference>
<keyword evidence="2" id="KW-1185">Reference proteome</keyword>